<accession>A0A9P0GDK1</accession>
<evidence type="ECO:0000259" key="1">
    <source>
        <dbReference type="Pfam" id="PF25273"/>
    </source>
</evidence>
<reference evidence="2" key="1">
    <citation type="submission" date="2022-01" db="EMBL/GenBank/DDBJ databases">
        <authorList>
            <person name="King R."/>
        </authorList>
    </citation>
    <scope>NUCLEOTIDE SEQUENCE</scope>
</reference>
<evidence type="ECO:0000313" key="3">
    <source>
        <dbReference type="Proteomes" id="UP001153636"/>
    </source>
</evidence>
<protein>
    <recommendedName>
        <fullName evidence="1">DUF7869 domain-containing protein</fullName>
    </recommendedName>
</protein>
<dbReference type="AlphaFoldDB" id="A0A9P0GDK1"/>
<evidence type="ECO:0000313" key="2">
    <source>
        <dbReference type="EMBL" id="CAH1107001.1"/>
    </source>
</evidence>
<organism evidence="2 3">
    <name type="scientific">Psylliodes chrysocephalus</name>
    <dbReference type="NCBI Taxonomy" id="3402493"/>
    <lineage>
        <taxon>Eukaryota</taxon>
        <taxon>Metazoa</taxon>
        <taxon>Ecdysozoa</taxon>
        <taxon>Arthropoda</taxon>
        <taxon>Hexapoda</taxon>
        <taxon>Insecta</taxon>
        <taxon>Pterygota</taxon>
        <taxon>Neoptera</taxon>
        <taxon>Endopterygota</taxon>
        <taxon>Coleoptera</taxon>
        <taxon>Polyphaga</taxon>
        <taxon>Cucujiformia</taxon>
        <taxon>Chrysomeloidea</taxon>
        <taxon>Chrysomelidae</taxon>
        <taxon>Galerucinae</taxon>
        <taxon>Alticini</taxon>
        <taxon>Psylliodes</taxon>
    </lineage>
</organism>
<dbReference type="EMBL" id="OV651814">
    <property type="protein sequence ID" value="CAH1107001.1"/>
    <property type="molecule type" value="Genomic_DNA"/>
</dbReference>
<name>A0A9P0GDK1_9CUCU</name>
<proteinExistence type="predicted"/>
<gene>
    <name evidence="2" type="ORF">PSYICH_LOCUS6734</name>
</gene>
<keyword evidence="3" id="KW-1185">Reference proteome</keyword>
<dbReference type="InterPro" id="IPR057191">
    <property type="entry name" value="DUF7869"/>
</dbReference>
<dbReference type="PANTHER" id="PTHR10773:SF19">
    <property type="match status" value="1"/>
</dbReference>
<feature type="domain" description="DUF7869" evidence="1">
    <location>
        <begin position="150"/>
        <end position="249"/>
    </location>
</feature>
<dbReference type="PANTHER" id="PTHR10773">
    <property type="entry name" value="DNA-DIRECTED RNA POLYMERASES I, II, AND III SUBUNIT RPABC2"/>
    <property type="match status" value="1"/>
</dbReference>
<dbReference type="Proteomes" id="UP001153636">
    <property type="component" value="Chromosome 2"/>
</dbReference>
<dbReference type="OrthoDB" id="6765026at2759"/>
<sequence>MELGEKSRENKLDEYENLIDEALDNGILFNFIVEEEQKFDEFGRRGLLKPFKKKDDAKNHFLNKKQKNADPSTVTASFYLQKVLTTPHGSSMLLGFSRKYACYNFTIYENGSANGGCYFWGEKDGKRVANEICSHVFAYLSQLDRTGDKECVHFFCDNCPGQNKNKQMIAMLIHFLGISKVVKNITITYLVPGHTYMPVDSIHAIIEKKIKKMFIQVPSEWPTILPNARKPPYEIIATKYCSILDWKAVTSSKKLRHSR</sequence>
<dbReference type="Pfam" id="PF25273">
    <property type="entry name" value="DUF7869"/>
    <property type="match status" value="1"/>
</dbReference>